<evidence type="ECO:0000256" key="4">
    <source>
        <dbReference type="ARBA" id="ARBA00022475"/>
    </source>
</evidence>
<keyword evidence="6 9" id="KW-0029">Amino-acid transport</keyword>
<keyword evidence="11" id="KW-1185">Reference proteome</keyword>
<comment type="subcellular location">
    <subcellularLocation>
        <location evidence="1 9">Cell membrane</location>
        <topology evidence="1 9">Multi-pass membrane protein</topology>
    </subcellularLocation>
</comment>
<evidence type="ECO:0000313" key="10">
    <source>
        <dbReference type="EMBL" id="MFC7319455.1"/>
    </source>
</evidence>
<keyword evidence="7 9" id="KW-1133">Transmembrane helix</keyword>
<keyword evidence="4" id="KW-1003">Cell membrane</keyword>
<evidence type="ECO:0000256" key="8">
    <source>
        <dbReference type="ARBA" id="ARBA00023136"/>
    </source>
</evidence>
<evidence type="ECO:0000256" key="2">
    <source>
        <dbReference type="ARBA" id="ARBA00008540"/>
    </source>
</evidence>
<feature type="transmembrane region" description="Helical" evidence="9">
    <location>
        <begin position="277"/>
        <end position="302"/>
    </location>
</feature>
<keyword evidence="3 9" id="KW-0813">Transport</keyword>
<dbReference type="NCBIfam" id="TIGR00796">
    <property type="entry name" value="livcs"/>
    <property type="match status" value="1"/>
</dbReference>
<feature type="transmembrane region" description="Helical" evidence="9">
    <location>
        <begin position="7"/>
        <end position="25"/>
    </location>
</feature>
<reference evidence="11" key="1">
    <citation type="journal article" date="2019" name="Int. J. Syst. Evol. Microbiol.">
        <title>The Global Catalogue of Microorganisms (GCM) 10K type strain sequencing project: providing services to taxonomists for standard genome sequencing and annotation.</title>
        <authorList>
            <consortium name="The Broad Institute Genomics Platform"/>
            <consortium name="The Broad Institute Genome Sequencing Center for Infectious Disease"/>
            <person name="Wu L."/>
            <person name="Ma J."/>
        </authorList>
    </citation>
    <scope>NUCLEOTIDE SEQUENCE [LARGE SCALE GENOMIC DNA]</scope>
    <source>
        <strain evidence="11">CCUG 73951</strain>
    </source>
</reference>
<evidence type="ECO:0000256" key="5">
    <source>
        <dbReference type="ARBA" id="ARBA00022692"/>
    </source>
</evidence>
<feature type="transmembrane region" description="Helical" evidence="9">
    <location>
        <begin position="404"/>
        <end position="424"/>
    </location>
</feature>
<proteinExistence type="inferred from homology"/>
<feature type="transmembrane region" description="Helical" evidence="9">
    <location>
        <begin position="37"/>
        <end position="62"/>
    </location>
</feature>
<dbReference type="Pfam" id="PF05525">
    <property type="entry name" value="Branch_AA_trans"/>
    <property type="match status" value="1"/>
</dbReference>
<keyword evidence="5 9" id="KW-0812">Transmembrane</keyword>
<dbReference type="EMBL" id="JBHTBY010000001">
    <property type="protein sequence ID" value="MFC7319455.1"/>
    <property type="molecule type" value="Genomic_DNA"/>
</dbReference>
<feature type="transmembrane region" description="Helical" evidence="9">
    <location>
        <begin position="74"/>
        <end position="95"/>
    </location>
</feature>
<evidence type="ECO:0000256" key="3">
    <source>
        <dbReference type="ARBA" id="ARBA00022448"/>
    </source>
</evidence>
<feature type="transmembrane region" description="Helical" evidence="9">
    <location>
        <begin position="314"/>
        <end position="330"/>
    </location>
</feature>
<evidence type="ECO:0000256" key="1">
    <source>
        <dbReference type="ARBA" id="ARBA00004651"/>
    </source>
</evidence>
<comment type="caution">
    <text evidence="10">The sequence shown here is derived from an EMBL/GenBank/DDBJ whole genome shotgun (WGS) entry which is preliminary data.</text>
</comment>
<evidence type="ECO:0000313" key="11">
    <source>
        <dbReference type="Proteomes" id="UP001596494"/>
    </source>
</evidence>
<evidence type="ECO:0000256" key="7">
    <source>
        <dbReference type="ARBA" id="ARBA00022989"/>
    </source>
</evidence>
<dbReference type="RefSeq" id="WP_289216201.1">
    <property type="nucleotide sequence ID" value="NZ_JAPVRC010000005.1"/>
</dbReference>
<feature type="transmembrane region" description="Helical" evidence="9">
    <location>
        <begin position="187"/>
        <end position="207"/>
    </location>
</feature>
<feature type="transmembrane region" description="Helical" evidence="9">
    <location>
        <begin position="107"/>
        <end position="135"/>
    </location>
</feature>
<sequence>MQKRNILFVGFMLFALFFGAGNLIYPVSLGMEAGTSYLPAIIGFVLTGVGLPIITVAAISLVRNGAVELAGRVHPLFGIVFTSIIYLAIGPFFGIPRAANVGFETGISPWIGGVSSLGLIVFTIIFFALVFITSLNPSKLVDRVGQWLTPALFLAILGLVIGSFFLLNGDIQPAQEKYSSQPFSAGFIEGYLTMDAIASLAFGIIVVSSFRDRGITDPRELTYRTVQAGSVTAVGLTAVYVSIGWIGAKMATEGEYANGSAVLSGAADLMYGNIGTLLLGVIVLLACFTTCVGLTVACGQFFSKRFTSLSYKKVITFITILSFSISNLGLNEIIAYSVPVLVFLYPIAIVLVILTFIGSAFDHSPYVYRGAVLLTSLVSLYDGLVEFGFSMSFVEPLISSMPLYQFSLSWVAPALIGGIAGWLISYMKTPKTAHDFSS</sequence>
<name>A0ABW2JY95_9BACI</name>
<dbReference type="Proteomes" id="UP001596494">
    <property type="component" value="Unassembled WGS sequence"/>
</dbReference>
<feature type="transmembrane region" description="Helical" evidence="9">
    <location>
        <begin position="228"/>
        <end position="248"/>
    </location>
</feature>
<protein>
    <recommendedName>
        <fullName evidence="9">Branched-chain amino acid transport system carrier protein</fullName>
    </recommendedName>
</protein>
<evidence type="ECO:0000256" key="9">
    <source>
        <dbReference type="RuleBase" id="RU362122"/>
    </source>
</evidence>
<comment type="similarity">
    <text evidence="2 9">Belongs to the branched chain amino acid transporter family.</text>
</comment>
<feature type="transmembrane region" description="Helical" evidence="9">
    <location>
        <begin position="366"/>
        <end position="384"/>
    </location>
</feature>
<accession>A0ABW2JY95</accession>
<gene>
    <name evidence="10" type="primary">brnQ</name>
    <name evidence="10" type="ORF">ACFQMN_00980</name>
</gene>
<feature type="transmembrane region" description="Helical" evidence="9">
    <location>
        <begin position="147"/>
        <end position="167"/>
    </location>
</feature>
<keyword evidence="8 9" id="KW-0472">Membrane</keyword>
<dbReference type="PANTHER" id="PTHR30588">
    <property type="entry name" value="BRANCHED-CHAIN AMINO ACID TRANSPORT SYSTEM 2 CARRIER PROTEIN"/>
    <property type="match status" value="1"/>
</dbReference>
<dbReference type="InterPro" id="IPR004685">
    <property type="entry name" value="Brnchd-chn_aa_trnsp_Livcs"/>
</dbReference>
<feature type="transmembrane region" description="Helical" evidence="9">
    <location>
        <begin position="336"/>
        <end position="357"/>
    </location>
</feature>
<organism evidence="10 11">
    <name type="scientific">Halobacillus campisalis</name>
    <dbReference type="NCBI Taxonomy" id="435909"/>
    <lineage>
        <taxon>Bacteria</taxon>
        <taxon>Bacillati</taxon>
        <taxon>Bacillota</taxon>
        <taxon>Bacilli</taxon>
        <taxon>Bacillales</taxon>
        <taxon>Bacillaceae</taxon>
        <taxon>Halobacillus</taxon>
    </lineage>
</organism>
<comment type="function">
    <text evidence="9">Component of the transport system for branched-chain amino acids.</text>
</comment>
<dbReference type="PANTHER" id="PTHR30588:SF0">
    <property type="entry name" value="BRANCHED-CHAIN AMINO ACID PERMEASE BRNQ"/>
    <property type="match status" value="1"/>
</dbReference>
<evidence type="ECO:0000256" key="6">
    <source>
        <dbReference type="ARBA" id="ARBA00022970"/>
    </source>
</evidence>